<dbReference type="EMBL" id="CAUYUJ010010447">
    <property type="protein sequence ID" value="CAK0829418.1"/>
    <property type="molecule type" value="Genomic_DNA"/>
</dbReference>
<organism evidence="2 3">
    <name type="scientific">Prorocentrum cordatum</name>
    <dbReference type="NCBI Taxonomy" id="2364126"/>
    <lineage>
        <taxon>Eukaryota</taxon>
        <taxon>Sar</taxon>
        <taxon>Alveolata</taxon>
        <taxon>Dinophyceae</taxon>
        <taxon>Prorocentrales</taxon>
        <taxon>Prorocentraceae</taxon>
        <taxon>Prorocentrum</taxon>
    </lineage>
</organism>
<proteinExistence type="predicted"/>
<evidence type="ECO:0008006" key="4">
    <source>
        <dbReference type="Google" id="ProtNLM"/>
    </source>
</evidence>
<dbReference type="Proteomes" id="UP001189429">
    <property type="component" value="Unassembled WGS sequence"/>
</dbReference>
<evidence type="ECO:0000313" key="2">
    <source>
        <dbReference type="EMBL" id="CAK0829418.1"/>
    </source>
</evidence>
<name>A0ABN9SDH7_9DINO</name>
<accession>A0ABN9SDH7</accession>
<evidence type="ECO:0000313" key="3">
    <source>
        <dbReference type="Proteomes" id="UP001189429"/>
    </source>
</evidence>
<protein>
    <recommendedName>
        <fullName evidence="4">DUF1080 domain-containing protein</fullName>
    </recommendedName>
</protein>
<comment type="caution">
    <text evidence="2">The sequence shown here is derived from an EMBL/GenBank/DDBJ whole genome shotgun (WGS) entry which is preliminary data.</text>
</comment>
<feature type="compositionally biased region" description="Basic residues" evidence="1">
    <location>
        <begin position="1"/>
        <end position="13"/>
    </location>
</feature>
<evidence type="ECO:0000256" key="1">
    <source>
        <dbReference type="SAM" id="MobiDB-lite"/>
    </source>
</evidence>
<reference evidence="2" key="1">
    <citation type="submission" date="2023-10" db="EMBL/GenBank/DDBJ databases">
        <authorList>
            <person name="Chen Y."/>
            <person name="Shah S."/>
            <person name="Dougan E. K."/>
            <person name="Thang M."/>
            <person name="Chan C."/>
        </authorList>
    </citation>
    <scope>NUCLEOTIDE SEQUENCE [LARGE SCALE GENOMIC DNA]</scope>
</reference>
<keyword evidence="3" id="KW-1185">Reference proteome</keyword>
<feature type="region of interest" description="Disordered" evidence="1">
    <location>
        <begin position="72"/>
        <end position="164"/>
    </location>
</feature>
<sequence>MCRRRRWGRRGPGRGHCTQSPGSLAKGMGHRRPWMHVLFSLDAKRGMPTQDICAGPRKPVLVPLSGLLASRQRRRRHEAHDRPALLPGDCPREGAQRELAPGPAGPHPDRLVRGALRPRQPPARPLRREAEDQGALGRQPPGRQAHRRGNLGEPQCGSLRPAQCRTGMLPTSKVRLHVRATLCQSGLWCWRTSAIRRRGSRAQMGPPEAAHQGPLLPAGSLSRVRRVCIASARRDRDPGVSVPGLAPPANRPRPRWNDLEIGNPSIVQGWKMHAPMRCEKIWEPAVADEGTQLSSARDAGSRDTWQLVVSRQAAEGRTETTVDTRMAYRGTRADGELKLSFQADSDGQYVLLCGAPCSWWCNGNAGFVSSKSQRWWPKDGPERKNVSDLTFSIDGRDISGGELTRLHDEMFHQETGKFCPGCKNPMDLCQPVAKVAKGRHTVGARVEPRTRAAIAPADVPHMQEGEEMFVEILEMLVVG</sequence>
<feature type="region of interest" description="Disordered" evidence="1">
    <location>
        <begin position="235"/>
        <end position="257"/>
    </location>
</feature>
<feature type="region of interest" description="Disordered" evidence="1">
    <location>
        <begin position="1"/>
        <end position="29"/>
    </location>
</feature>
<gene>
    <name evidence="2" type="ORF">PCOR1329_LOCUS28371</name>
</gene>